<dbReference type="GO" id="GO:0051500">
    <property type="term" value="F:D-tyrosyl-tRNA(Tyr) deacylase activity"/>
    <property type="evidence" value="ECO:0007669"/>
    <property type="project" value="TreeGrafter"/>
</dbReference>
<feature type="compositionally biased region" description="Low complexity" evidence="6">
    <location>
        <begin position="149"/>
        <end position="183"/>
    </location>
</feature>
<dbReference type="Pfam" id="PF02580">
    <property type="entry name" value="Tyr_Deacylase"/>
    <property type="match status" value="1"/>
</dbReference>
<dbReference type="InterPro" id="IPR003732">
    <property type="entry name" value="Daa-tRNA_deacyls_DTD"/>
</dbReference>
<reference evidence="7" key="1">
    <citation type="submission" date="2021-02" db="EMBL/GenBank/DDBJ databases">
        <authorList>
            <person name="Dougan E. K."/>
            <person name="Rhodes N."/>
            <person name="Thang M."/>
            <person name="Chan C."/>
        </authorList>
    </citation>
    <scope>NUCLEOTIDE SEQUENCE</scope>
</reference>
<comment type="subcellular location">
    <subcellularLocation>
        <location evidence="5">Cytoplasm</location>
    </subcellularLocation>
</comment>
<comment type="catalytic activity">
    <reaction evidence="3">
        <text>glycyl-tRNA(Ala) + H2O = tRNA(Ala) + glycine + H(+)</text>
        <dbReference type="Rhea" id="RHEA:53744"/>
        <dbReference type="Rhea" id="RHEA-COMP:9657"/>
        <dbReference type="Rhea" id="RHEA-COMP:13640"/>
        <dbReference type="ChEBI" id="CHEBI:15377"/>
        <dbReference type="ChEBI" id="CHEBI:15378"/>
        <dbReference type="ChEBI" id="CHEBI:57305"/>
        <dbReference type="ChEBI" id="CHEBI:78442"/>
        <dbReference type="ChEBI" id="CHEBI:78522"/>
        <dbReference type="EC" id="3.1.1.96"/>
    </reaction>
</comment>
<keyword evidence="5" id="KW-0820">tRNA-binding</keyword>
<dbReference type="AlphaFoldDB" id="A0A812UPW4"/>
<evidence type="ECO:0000313" key="8">
    <source>
        <dbReference type="Proteomes" id="UP000649617"/>
    </source>
</evidence>
<dbReference type="SUPFAM" id="SSF69500">
    <property type="entry name" value="DTD-like"/>
    <property type="match status" value="1"/>
</dbReference>
<protein>
    <recommendedName>
        <fullName evidence="2 5">D-aminoacyl-tRNA deacylase</fullName>
        <ecNumber evidence="2 5">3.1.1.96</ecNumber>
    </recommendedName>
</protein>
<feature type="compositionally biased region" description="Polar residues" evidence="6">
    <location>
        <begin position="184"/>
        <end position="194"/>
    </location>
</feature>
<dbReference type="EC" id="3.1.1.96" evidence="2 5"/>
<accession>A0A812UPW4</accession>
<keyword evidence="8" id="KW-1185">Reference proteome</keyword>
<keyword evidence="5" id="KW-0378">Hydrolase</keyword>
<dbReference type="Proteomes" id="UP000649617">
    <property type="component" value="Unassembled WGS sequence"/>
</dbReference>
<dbReference type="FunFam" id="3.50.80.10:FF:000001">
    <property type="entry name" value="D-aminoacyl-tRNA deacylase"/>
    <property type="match status" value="1"/>
</dbReference>
<comment type="catalytic activity">
    <reaction evidence="4">
        <text>a D-aminoacyl-tRNA + H2O = a tRNA + a D-alpha-amino acid + H(+)</text>
        <dbReference type="Rhea" id="RHEA:13953"/>
        <dbReference type="Rhea" id="RHEA-COMP:10123"/>
        <dbReference type="Rhea" id="RHEA-COMP:10124"/>
        <dbReference type="ChEBI" id="CHEBI:15377"/>
        <dbReference type="ChEBI" id="CHEBI:15378"/>
        <dbReference type="ChEBI" id="CHEBI:59871"/>
        <dbReference type="ChEBI" id="CHEBI:78442"/>
        <dbReference type="ChEBI" id="CHEBI:79333"/>
        <dbReference type="EC" id="3.1.1.96"/>
    </reaction>
</comment>
<dbReference type="GO" id="GO:0000049">
    <property type="term" value="F:tRNA binding"/>
    <property type="evidence" value="ECO:0007669"/>
    <property type="project" value="UniProtKB-KW"/>
</dbReference>
<dbReference type="OrthoDB" id="275783at2759"/>
<sequence>MKLVIQRVTRASVLIDEQIHSRIGKGLLLLLGIEQGDGLEQVNHLAAKVAKLRLWPDLKDSKKQWASSVVDNGFELLVVSQFTLFATFKKPKPDFHQAMGGSQAEGLYEAFVTKCRSELAPEKVSTGSFGAMMQVELCNDGPVTVELVSPSSTQSTDPSAAASAAPSATPSAAPSIAGAARSPTSLSTRDGSSPSCQLEELLQMQPYLGGYFPDARDAEQFTKMSQEGRFPSSPNLARWYEHVASFSEMERSIWATHRCVAD</sequence>
<organism evidence="7 8">
    <name type="scientific">Symbiodinium pilosum</name>
    <name type="common">Dinoflagellate</name>
    <dbReference type="NCBI Taxonomy" id="2952"/>
    <lineage>
        <taxon>Eukaryota</taxon>
        <taxon>Sar</taxon>
        <taxon>Alveolata</taxon>
        <taxon>Dinophyceae</taxon>
        <taxon>Suessiales</taxon>
        <taxon>Symbiodiniaceae</taxon>
        <taxon>Symbiodinium</taxon>
    </lineage>
</organism>
<gene>
    <name evidence="7" type="primary">DTD1</name>
    <name evidence="7" type="ORF">SPIL2461_LOCUS15417</name>
</gene>
<dbReference type="GO" id="GO:0005737">
    <property type="term" value="C:cytoplasm"/>
    <property type="evidence" value="ECO:0007669"/>
    <property type="project" value="UniProtKB-SubCell"/>
</dbReference>
<name>A0A812UPW4_SYMPI</name>
<evidence type="ECO:0000256" key="6">
    <source>
        <dbReference type="SAM" id="MobiDB-lite"/>
    </source>
</evidence>
<keyword evidence="5" id="KW-0694">RNA-binding</keyword>
<evidence type="ECO:0000256" key="5">
    <source>
        <dbReference type="RuleBase" id="RU003470"/>
    </source>
</evidence>
<dbReference type="PANTHER" id="PTHR10472:SF5">
    <property type="entry name" value="D-AMINOACYL-TRNA DEACYLASE 1"/>
    <property type="match status" value="1"/>
</dbReference>
<evidence type="ECO:0000256" key="2">
    <source>
        <dbReference type="ARBA" id="ARBA00013056"/>
    </source>
</evidence>
<dbReference type="EMBL" id="CAJNIZ010037646">
    <property type="protein sequence ID" value="CAE7572438.1"/>
    <property type="molecule type" value="Genomic_DNA"/>
</dbReference>
<evidence type="ECO:0000313" key="7">
    <source>
        <dbReference type="EMBL" id="CAE7572438.1"/>
    </source>
</evidence>
<comment type="similarity">
    <text evidence="1 5">Belongs to the DTD family.</text>
</comment>
<comment type="caution">
    <text evidence="7">The sequence shown here is derived from an EMBL/GenBank/DDBJ whole genome shotgun (WGS) entry which is preliminary data.</text>
</comment>
<keyword evidence="5" id="KW-0963">Cytoplasm</keyword>
<evidence type="ECO:0000256" key="3">
    <source>
        <dbReference type="ARBA" id="ARBA00047676"/>
    </source>
</evidence>
<evidence type="ECO:0000256" key="1">
    <source>
        <dbReference type="ARBA" id="ARBA00009673"/>
    </source>
</evidence>
<feature type="region of interest" description="Disordered" evidence="6">
    <location>
        <begin position="146"/>
        <end position="194"/>
    </location>
</feature>
<proteinExistence type="inferred from homology"/>
<evidence type="ECO:0000256" key="4">
    <source>
        <dbReference type="ARBA" id="ARBA00048018"/>
    </source>
</evidence>
<dbReference type="InterPro" id="IPR023509">
    <property type="entry name" value="DTD-like_sf"/>
</dbReference>
<dbReference type="Gene3D" id="3.50.80.10">
    <property type="entry name" value="D-tyrosyl-tRNA(Tyr) deacylase"/>
    <property type="match status" value="1"/>
</dbReference>
<dbReference type="NCBIfam" id="TIGR00256">
    <property type="entry name" value="D-aminoacyl-tRNA deacylase"/>
    <property type="match status" value="1"/>
</dbReference>
<dbReference type="PANTHER" id="PTHR10472">
    <property type="entry name" value="D-TYROSYL-TRNA TYR DEACYLASE"/>
    <property type="match status" value="1"/>
</dbReference>